<dbReference type="SUPFAM" id="SSF48452">
    <property type="entry name" value="TPR-like"/>
    <property type="match status" value="1"/>
</dbReference>
<feature type="compositionally biased region" description="Basic and acidic residues" evidence="1">
    <location>
        <begin position="1"/>
        <end position="19"/>
    </location>
</feature>
<dbReference type="InterPro" id="IPR011990">
    <property type="entry name" value="TPR-like_helical_dom_sf"/>
</dbReference>
<evidence type="ECO:0008006" key="4">
    <source>
        <dbReference type="Google" id="ProtNLM"/>
    </source>
</evidence>
<evidence type="ECO:0000256" key="1">
    <source>
        <dbReference type="SAM" id="MobiDB-lite"/>
    </source>
</evidence>
<dbReference type="Proteomes" id="UP001165074">
    <property type="component" value="Unassembled WGS sequence"/>
</dbReference>
<reference evidence="2" key="1">
    <citation type="submission" date="2023-03" db="EMBL/GenBank/DDBJ databases">
        <title>Actinoallomurus iriomotensis NBRC 103684.</title>
        <authorList>
            <person name="Ichikawa N."/>
            <person name="Sato H."/>
            <person name="Tonouchi N."/>
        </authorList>
    </citation>
    <scope>NUCLEOTIDE SEQUENCE</scope>
    <source>
        <strain evidence="2">NBRC 103684</strain>
    </source>
</reference>
<accession>A0A9W6SD89</accession>
<dbReference type="EMBL" id="BSTK01000017">
    <property type="protein sequence ID" value="GLY90542.1"/>
    <property type="molecule type" value="Genomic_DNA"/>
</dbReference>
<dbReference type="Gene3D" id="1.25.40.10">
    <property type="entry name" value="Tetratricopeptide repeat domain"/>
    <property type="match status" value="1"/>
</dbReference>
<comment type="caution">
    <text evidence="2">The sequence shown here is derived from an EMBL/GenBank/DDBJ whole genome shotgun (WGS) entry which is preliminary data.</text>
</comment>
<keyword evidence="3" id="KW-1185">Reference proteome</keyword>
<dbReference type="RefSeq" id="WP_285581509.1">
    <property type="nucleotide sequence ID" value="NZ_BSTK01000017.1"/>
</dbReference>
<evidence type="ECO:0000313" key="3">
    <source>
        <dbReference type="Proteomes" id="UP001165074"/>
    </source>
</evidence>
<gene>
    <name evidence="2" type="ORF">Airi02_084710</name>
</gene>
<organism evidence="2 3">
    <name type="scientific">Actinoallomurus iriomotensis</name>
    <dbReference type="NCBI Taxonomy" id="478107"/>
    <lineage>
        <taxon>Bacteria</taxon>
        <taxon>Bacillati</taxon>
        <taxon>Actinomycetota</taxon>
        <taxon>Actinomycetes</taxon>
        <taxon>Streptosporangiales</taxon>
        <taxon>Thermomonosporaceae</taxon>
        <taxon>Actinoallomurus</taxon>
    </lineage>
</organism>
<protein>
    <recommendedName>
        <fullName evidence="4">Tetratricopeptide repeat protein</fullName>
    </recommendedName>
</protein>
<dbReference type="AlphaFoldDB" id="A0A9W6SD89"/>
<sequence>MRAAERRAAHIDPANEPRETGYVQPGLIETQHADALRRLGDLKAAQDYAEEAVATASASHLRGQAHRYATLALVLSQRGEAEAAIAIGDEMLQRAEGMESARIYDRVITVARALQTHDSTAVRAFLDRVRHQASTSL</sequence>
<proteinExistence type="predicted"/>
<feature type="region of interest" description="Disordered" evidence="1">
    <location>
        <begin position="1"/>
        <end position="21"/>
    </location>
</feature>
<evidence type="ECO:0000313" key="2">
    <source>
        <dbReference type="EMBL" id="GLY90542.1"/>
    </source>
</evidence>
<name>A0A9W6SD89_9ACTN</name>